<accession>A0A4D8R9H1</accession>
<protein>
    <submittedName>
        <fullName evidence="1">Uncharacterized protein</fullName>
    </submittedName>
</protein>
<dbReference type="AlphaFoldDB" id="A0A4D8R9H1"/>
<evidence type="ECO:0000313" key="1">
    <source>
        <dbReference type="EMBL" id="QCO19955.1"/>
    </source>
</evidence>
<geneLocation type="plasmid" evidence="1">
    <name>p5</name>
</geneLocation>
<sequence>MNAFIHLFGEWLLAHSNRRLFEHPGAVLFPKTIHELDPSEPKCPDGASVDYVLLALAKGEAPRLAKTAHPFERMLQIVQRETQSALAIERLLLARLEGKDQ</sequence>
<evidence type="ECO:0000313" key="2">
    <source>
        <dbReference type="Proteomes" id="UP000298693"/>
    </source>
</evidence>
<gene>
    <name evidence="1" type="ORF">D3869_32455</name>
</gene>
<keyword evidence="1" id="KW-0614">Plasmid</keyword>
<reference evidence="1 2" key="1">
    <citation type="submission" date="2018-09" db="EMBL/GenBank/DDBJ databases">
        <title>Whole genome based analysis of evolution and adaptive divergence in Indian and Brazilian strains of Azospirillum brasilense.</title>
        <authorList>
            <person name="Singh C."/>
            <person name="Tripathi A.K."/>
        </authorList>
    </citation>
    <scope>NUCLEOTIDE SEQUENCE [LARGE SCALE GENOMIC DNA]</scope>
    <source>
        <strain evidence="1 2">MTCC4039</strain>
        <plasmid evidence="1 2">p5</plasmid>
    </source>
</reference>
<proteinExistence type="predicted"/>
<dbReference type="Proteomes" id="UP000298693">
    <property type="component" value="Plasmid p5"/>
</dbReference>
<name>A0A4D8R9H1_AZOBR</name>
<organism evidence="1 2">
    <name type="scientific">Azospirillum brasilense</name>
    <dbReference type="NCBI Taxonomy" id="192"/>
    <lineage>
        <taxon>Bacteria</taxon>
        <taxon>Pseudomonadati</taxon>
        <taxon>Pseudomonadota</taxon>
        <taxon>Alphaproteobacteria</taxon>
        <taxon>Rhodospirillales</taxon>
        <taxon>Azospirillaceae</taxon>
        <taxon>Azospirillum</taxon>
    </lineage>
</organism>
<dbReference type="EMBL" id="CP032350">
    <property type="protein sequence ID" value="QCO19955.1"/>
    <property type="molecule type" value="Genomic_DNA"/>
</dbReference>